<organism evidence="11 12">
    <name type="scientific">Macrococcus lamae</name>
    <dbReference type="NCBI Taxonomy" id="198484"/>
    <lineage>
        <taxon>Bacteria</taxon>
        <taxon>Bacillati</taxon>
        <taxon>Bacillota</taxon>
        <taxon>Bacilli</taxon>
        <taxon>Bacillales</taxon>
        <taxon>Staphylococcaceae</taxon>
        <taxon>Macrococcus</taxon>
    </lineage>
</organism>
<dbReference type="SUPFAM" id="SSF55620">
    <property type="entry name" value="Tetrahydrobiopterin biosynthesis enzymes-like"/>
    <property type="match status" value="1"/>
</dbReference>
<dbReference type="PANTHER" id="PTHR12589:SF7">
    <property type="entry name" value="6-PYRUVOYL TETRAHYDROBIOPTERIN SYNTHASE"/>
    <property type="match status" value="1"/>
</dbReference>
<dbReference type="PANTHER" id="PTHR12589">
    <property type="entry name" value="PYRUVOYL TETRAHYDROBIOPTERIN SYNTHASE"/>
    <property type="match status" value="1"/>
</dbReference>
<gene>
    <name evidence="11" type="primary">queD</name>
    <name evidence="11" type="ORF">ERX29_03825</name>
</gene>
<dbReference type="GO" id="GO:0046872">
    <property type="term" value="F:metal ion binding"/>
    <property type="evidence" value="ECO:0007669"/>
    <property type="project" value="UniProtKB-KW"/>
</dbReference>
<sequence>MIQQIYPQVAHNYRFELNKDMNFSSAHYIPHHDAGACSRIHGHTYFLNLTIGGNTLDEAGFLINFSTLKQLIHGRFDHQLLNELPELENIIPSTEKMAERIYELVQEHLNTLPNRPVCLQVFLRETPTSYVIYRGGSQ</sequence>
<comment type="pathway">
    <text evidence="1 8">Purine metabolism; 7-cyano-7-deazaguanine biosynthesis.</text>
</comment>
<reference evidence="11 12" key="1">
    <citation type="submission" date="2019-01" db="EMBL/GenBank/DDBJ databases">
        <title>Draft genome sequences of the type strains of six Macrococcus species.</title>
        <authorList>
            <person name="Mazhar S."/>
            <person name="Altermann E."/>
            <person name="Hill C."/>
            <person name="Mcauliffe O."/>
        </authorList>
    </citation>
    <scope>NUCLEOTIDE SEQUENCE [LARGE SCALE GENOMIC DNA]</scope>
    <source>
        <strain evidence="11 12">CCM4815</strain>
    </source>
</reference>
<dbReference type="InterPro" id="IPR038418">
    <property type="entry name" value="6-PTP_synth/QueD_sf"/>
</dbReference>
<evidence type="ECO:0000256" key="3">
    <source>
        <dbReference type="ARBA" id="ARBA00018141"/>
    </source>
</evidence>
<feature type="active site" description="Charge relay system" evidence="9">
    <location>
        <position position="125"/>
    </location>
</feature>
<feature type="active site" description="Charge relay system" evidence="9">
    <location>
        <position position="78"/>
    </location>
</feature>
<feature type="active site" description="Proton acceptor" evidence="9">
    <location>
        <position position="37"/>
    </location>
</feature>
<accession>A0A4R6BV99</accession>
<comment type="similarity">
    <text evidence="2 8">Belongs to the PTPS family. QueD subfamily.</text>
</comment>
<evidence type="ECO:0000256" key="4">
    <source>
        <dbReference type="ARBA" id="ARBA00022723"/>
    </source>
</evidence>
<feature type="binding site" evidence="10">
    <location>
        <position position="41"/>
    </location>
    <ligand>
        <name>Zn(2+)</name>
        <dbReference type="ChEBI" id="CHEBI:29105"/>
    </ligand>
</feature>
<keyword evidence="12" id="KW-1185">Reference proteome</keyword>
<comment type="catalytic activity">
    <reaction evidence="7 8">
        <text>7,8-dihydroneopterin 3'-triphosphate + H2O = 6-carboxy-5,6,7,8-tetrahydropterin + triphosphate + acetaldehyde + 2 H(+)</text>
        <dbReference type="Rhea" id="RHEA:27966"/>
        <dbReference type="ChEBI" id="CHEBI:15343"/>
        <dbReference type="ChEBI" id="CHEBI:15377"/>
        <dbReference type="ChEBI" id="CHEBI:15378"/>
        <dbReference type="ChEBI" id="CHEBI:18036"/>
        <dbReference type="ChEBI" id="CHEBI:58462"/>
        <dbReference type="ChEBI" id="CHEBI:61032"/>
        <dbReference type="EC" id="4.1.2.50"/>
    </reaction>
</comment>
<dbReference type="Gene3D" id="3.30.479.10">
    <property type="entry name" value="6-pyruvoyl tetrahydropterin synthase/QueD"/>
    <property type="match status" value="1"/>
</dbReference>
<keyword evidence="6 8" id="KW-0456">Lyase</keyword>
<comment type="cofactor">
    <cofactor evidence="8 10">
        <name>Zn(2+)</name>
        <dbReference type="ChEBI" id="CHEBI:29105"/>
    </cofactor>
    <text evidence="8 10">Binds 1 zinc ion per subunit.</text>
</comment>
<feature type="binding site" evidence="10">
    <location>
        <position position="43"/>
    </location>
    <ligand>
        <name>Zn(2+)</name>
        <dbReference type="ChEBI" id="CHEBI:29105"/>
    </ligand>
</feature>
<evidence type="ECO:0000256" key="2">
    <source>
        <dbReference type="ARBA" id="ARBA00008900"/>
    </source>
</evidence>
<comment type="caution">
    <text evidence="11">The sequence shown here is derived from an EMBL/GenBank/DDBJ whole genome shotgun (WGS) entry which is preliminary data.</text>
</comment>
<evidence type="ECO:0000256" key="5">
    <source>
        <dbReference type="ARBA" id="ARBA00022833"/>
    </source>
</evidence>
<dbReference type="OrthoDB" id="9804698at2"/>
<name>A0A4R6BV99_9STAP</name>
<dbReference type="GO" id="GO:0008616">
    <property type="term" value="P:tRNA queuosine(34) biosynthetic process"/>
    <property type="evidence" value="ECO:0007669"/>
    <property type="project" value="UniProtKB-KW"/>
</dbReference>
<evidence type="ECO:0000256" key="10">
    <source>
        <dbReference type="PIRSR" id="PIRSR006113-2"/>
    </source>
</evidence>
<protein>
    <recommendedName>
        <fullName evidence="3 8">6-carboxy-5,6,7,8-tetrahydropterin synthase</fullName>
        <ecNumber evidence="8">4.-.-.-</ecNumber>
    </recommendedName>
</protein>
<feature type="binding site" evidence="10">
    <location>
        <position position="27"/>
    </location>
    <ligand>
        <name>Zn(2+)</name>
        <dbReference type="ChEBI" id="CHEBI:29105"/>
    </ligand>
</feature>
<dbReference type="UniPathway" id="UPA00391"/>
<evidence type="ECO:0000256" key="6">
    <source>
        <dbReference type="ARBA" id="ARBA00023239"/>
    </source>
</evidence>
<proteinExistence type="inferred from homology"/>
<dbReference type="RefSeq" id="WP_133443373.1">
    <property type="nucleotide sequence ID" value="NZ_SCWB01000005.1"/>
</dbReference>
<evidence type="ECO:0000313" key="12">
    <source>
        <dbReference type="Proteomes" id="UP000294802"/>
    </source>
</evidence>
<dbReference type="PIRSF" id="PIRSF006113">
    <property type="entry name" value="PTP_synth"/>
    <property type="match status" value="1"/>
</dbReference>
<dbReference type="InterPro" id="IPR007115">
    <property type="entry name" value="6-PTP_synth/QueD"/>
</dbReference>
<evidence type="ECO:0000256" key="8">
    <source>
        <dbReference type="PIRNR" id="PIRNR006113"/>
    </source>
</evidence>
<evidence type="ECO:0000256" key="9">
    <source>
        <dbReference type="PIRSR" id="PIRSR006113-1"/>
    </source>
</evidence>
<dbReference type="GO" id="GO:0070497">
    <property type="term" value="F:6-carboxytetrahydropterin synthase activity"/>
    <property type="evidence" value="ECO:0007669"/>
    <property type="project" value="UniProtKB-EC"/>
</dbReference>
<dbReference type="AlphaFoldDB" id="A0A4R6BV99"/>
<keyword evidence="4 8" id="KW-0479">Metal-binding</keyword>
<dbReference type="Proteomes" id="UP000294802">
    <property type="component" value="Unassembled WGS sequence"/>
</dbReference>
<evidence type="ECO:0000313" key="11">
    <source>
        <dbReference type="EMBL" id="TDM12204.1"/>
    </source>
</evidence>
<dbReference type="NCBIfam" id="TIGR03367">
    <property type="entry name" value="queuosine_QueD"/>
    <property type="match status" value="1"/>
</dbReference>
<keyword evidence="8" id="KW-0671">Queuosine biosynthesis</keyword>
<dbReference type="EC" id="4.-.-.-" evidence="8"/>
<evidence type="ECO:0000256" key="7">
    <source>
        <dbReference type="ARBA" id="ARBA00048807"/>
    </source>
</evidence>
<dbReference type="Pfam" id="PF01242">
    <property type="entry name" value="PTPS"/>
    <property type="match status" value="1"/>
</dbReference>
<keyword evidence="5 8" id="KW-0862">Zinc</keyword>
<evidence type="ECO:0000256" key="1">
    <source>
        <dbReference type="ARBA" id="ARBA00005061"/>
    </source>
</evidence>
<dbReference type="EMBL" id="SCWB01000005">
    <property type="protein sequence ID" value="TDM12204.1"/>
    <property type="molecule type" value="Genomic_DNA"/>
</dbReference>